<reference evidence="14 15" key="1">
    <citation type="journal article" date="2019" name="Appl. Microbiol. Biotechnol.">
        <title>Uncovering carbohydrate metabolism through a genotype-phenotype association study of 56 lactic acid bacteria genomes.</title>
        <authorList>
            <person name="Buron-Moles G."/>
            <person name="Chailyan A."/>
            <person name="Dolejs I."/>
            <person name="Forster J."/>
            <person name="Miks M.H."/>
        </authorList>
    </citation>
    <scope>NUCLEOTIDE SEQUENCE [LARGE SCALE GENOMIC DNA]</scope>
    <source>
        <strain evidence="14 15">ATCC 700006</strain>
    </source>
</reference>
<dbReference type="RefSeq" id="WP_133264709.1">
    <property type="nucleotide sequence ID" value="NZ_JAGYGP010000005.1"/>
</dbReference>
<keyword evidence="9 11" id="KW-0472">Membrane</keyword>
<comment type="subcellular location">
    <subcellularLocation>
        <location evidence="1 11">Cell membrane</location>
        <topology evidence="1 11">Peripheral membrane protein</topology>
    </subcellularLocation>
    <subcellularLocation>
        <location evidence="11">Cytoplasm</location>
    </subcellularLocation>
    <text evidence="11">Cell membrane association requires GtfB.</text>
</comment>
<protein>
    <recommendedName>
        <fullName evidence="11">UDP-N-acetylglucosamine--peptide N-acetylglucosaminyltransferase GtfA subunit</fullName>
        <ecNumber evidence="11">2.4.1.-</ecNumber>
    </recommendedName>
    <alternativeName>
        <fullName evidence="11">Glycosyltransferase GtfA</fullName>
    </alternativeName>
</protein>
<feature type="binding site" evidence="11">
    <location>
        <begin position="16"/>
        <end position="19"/>
    </location>
    <ligand>
        <name>UDP</name>
        <dbReference type="ChEBI" id="CHEBI:58223"/>
    </ligand>
</feature>
<keyword evidence="8 11" id="KW-0547">Nucleotide-binding</keyword>
<dbReference type="InterPro" id="IPR001296">
    <property type="entry name" value="Glyco_trans_1"/>
</dbReference>
<evidence type="ECO:0000256" key="7">
    <source>
        <dbReference type="ARBA" id="ARBA00022679"/>
    </source>
</evidence>
<feature type="binding site" evidence="11">
    <location>
        <begin position="383"/>
        <end position="384"/>
    </location>
    <ligand>
        <name>UDP</name>
        <dbReference type="ChEBI" id="CHEBI:58223"/>
    </ligand>
</feature>
<evidence type="ECO:0000256" key="1">
    <source>
        <dbReference type="ARBA" id="ARBA00004202"/>
    </source>
</evidence>
<evidence type="ECO:0000313" key="14">
    <source>
        <dbReference type="EMBL" id="TDG67249.1"/>
    </source>
</evidence>
<dbReference type="GO" id="GO:0005737">
    <property type="term" value="C:cytoplasm"/>
    <property type="evidence" value="ECO:0007669"/>
    <property type="project" value="UniProtKB-SubCell"/>
</dbReference>
<dbReference type="STRING" id="907931.GCA_000165675_00527"/>
<dbReference type="Gene3D" id="3.40.50.2000">
    <property type="entry name" value="Glycogen Phosphorylase B"/>
    <property type="match status" value="2"/>
</dbReference>
<comment type="caution">
    <text evidence="14">The sequence shown here is derived from an EMBL/GenBank/DDBJ whole genome shotgun (WGS) entry which is preliminary data.</text>
</comment>
<keyword evidence="4 11" id="KW-1003">Cell membrane</keyword>
<evidence type="ECO:0000256" key="11">
    <source>
        <dbReference type="HAMAP-Rule" id="MF_01472"/>
    </source>
</evidence>
<dbReference type="Pfam" id="PF22145">
    <property type="entry name" value="GtfA_EBD"/>
    <property type="match status" value="1"/>
</dbReference>
<dbReference type="InterPro" id="IPR054396">
    <property type="entry name" value="GtfA_EBD"/>
</dbReference>
<dbReference type="Pfam" id="PF00534">
    <property type="entry name" value="Glycos_transf_1"/>
    <property type="match status" value="1"/>
</dbReference>
<comment type="subunit">
    <text evidence="11">Forms a heterotetramer with 2 subunits each of GtfA and GtfB. Part of the accessory SecA2/SecY2 protein translocation apparatus.</text>
</comment>
<dbReference type="GO" id="GO:0000166">
    <property type="term" value="F:nucleotide binding"/>
    <property type="evidence" value="ECO:0007669"/>
    <property type="project" value="UniProtKB-KW"/>
</dbReference>
<dbReference type="AlphaFoldDB" id="A0A4R5N791"/>
<comment type="pathway">
    <text evidence="2 11">Protein modification; protein glycosylation.</text>
</comment>
<evidence type="ECO:0000256" key="6">
    <source>
        <dbReference type="ARBA" id="ARBA00022676"/>
    </source>
</evidence>
<keyword evidence="15" id="KW-1185">Reference proteome</keyword>
<feature type="domain" description="GtfA extended beta-sheet meander" evidence="13">
    <location>
        <begin position="95"/>
        <end position="190"/>
    </location>
</feature>
<feature type="binding site" evidence="11">
    <location>
        <begin position="403"/>
        <end position="406"/>
    </location>
    <ligand>
        <name>N-acetyl-D-glucosamine</name>
        <dbReference type="ChEBI" id="CHEBI:506227"/>
    </ligand>
</feature>
<evidence type="ECO:0000256" key="9">
    <source>
        <dbReference type="ARBA" id="ARBA00023136"/>
    </source>
</evidence>
<evidence type="ECO:0000256" key="3">
    <source>
        <dbReference type="ARBA" id="ARBA00009481"/>
    </source>
</evidence>
<feature type="domain" description="Glycosyl transferase family 1" evidence="12">
    <location>
        <begin position="315"/>
        <end position="451"/>
    </location>
</feature>
<evidence type="ECO:0000313" key="15">
    <source>
        <dbReference type="Proteomes" id="UP000295681"/>
    </source>
</evidence>
<proteinExistence type="inferred from homology"/>
<dbReference type="EMBL" id="PUFI01000016">
    <property type="protein sequence ID" value="TDG67249.1"/>
    <property type="molecule type" value="Genomic_DNA"/>
</dbReference>
<evidence type="ECO:0000256" key="10">
    <source>
        <dbReference type="ARBA" id="ARBA00052053"/>
    </source>
</evidence>
<keyword evidence="5 11" id="KW-0963">Cytoplasm</keyword>
<dbReference type="CDD" id="cd04949">
    <property type="entry name" value="GT4_GtfA-like"/>
    <property type="match status" value="1"/>
</dbReference>
<keyword evidence="7 11" id="KW-0808">Transferase</keyword>
<evidence type="ECO:0000259" key="12">
    <source>
        <dbReference type="Pfam" id="PF00534"/>
    </source>
</evidence>
<dbReference type="SUPFAM" id="SSF53756">
    <property type="entry name" value="UDP-Glycosyltransferase/glycogen phosphorylase"/>
    <property type="match status" value="1"/>
</dbReference>
<accession>A0A4R5N791</accession>
<evidence type="ECO:0000256" key="2">
    <source>
        <dbReference type="ARBA" id="ARBA00004922"/>
    </source>
</evidence>
<dbReference type="InterPro" id="IPR014267">
    <property type="entry name" value="GtfA"/>
</dbReference>
<evidence type="ECO:0000259" key="13">
    <source>
        <dbReference type="Pfam" id="PF22145"/>
    </source>
</evidence>
<dbReference type="NCBIfam" id="TIGR02918">
    <property type="entry name" value="accessory Sec system glycosyltransferase GtfA"/>
    <property type="match status" value="1"/>
</dbReference>
<dbReference type="GO" id="GO:0016757">
    <property type="term" value="F:glycosyltransferase activity"/>
    <property type="evidence" value="ECO:0007669"/>
    <property type="project" value="UniProtKB-UniRule"/>
</dbReference>
<dbReference type="GO" id="GO:0017122">
    <property type="term" value="C:protein N-acetylglucosaminyltransferase complex"/>
    <property type="evidence" value="ECO:0007669"/>
    <property type="project" value="UniProtKB-UniRule"/>
</dbReference>
<organism evidence="14 15">
    <name type="scientific">Leuconostoc fallax</name>
    <dbReference type="NCBI Taxonomy" id="1251"/>
    <lineage>
        <taxon>Bacteria</taxon>
        <taxon>Bacillati</taxon>
        <taxon>Bacillota</taxon>
        <taxon>Bacilli</taxon>
        <taxon>Lactobacillales</taxon>
        <taxon>Lactobacillaceae</taxon>
        <taxon>Leuconostoc</taxon>
    </lineage>
</organism>
<dbReference type="PANTHER" id="PTHR12526">
    <property type="entry name" value="GLYCOSYLTRANSFERASE"/>
    <property type="match status" value="1"/>
</dbReference>
<dbReference type="FunFam" id="3.40.50.2000:FF:000196">
    <property type="entry name" value="UDP-N-acetylglucosamine--peptide N-acetylglucosaminyltransferase GtfA subunit"/>
    <property type="match status" value="1"/>
</dbReference>
<dbReference type="GO" id="GO:0005886">
    <property type="term" value="C:plasma membrane"/>
    <property type="evidence" value="ECO:0007669"/>
    <property type="project" value="UniProtKB-SubCell"/>
</dbReference>
<sequence length="502" mass="58583">MTVYNFNLGIGWASSGVEYAQLYRAEIFRQLGQPAKFIFMDLITSDNIEHLTHNIGFFDDEIIWIYQYFSDIKVAPTSYSLNQLESTFPTTFDRIERGKNYIRYFFEKDDIIITAYLDKKNKESVERAEFVSHGKLIRKDYYTYTKLFSEYYAPKDNKAYVYERHFFNQNGSIAFEEIVDGKNSVFKFKNQIIYGKEGLLAYMLKCFNFTTQDIIILDRATNIGSTILKYSAPAKVGVVVHAEHFNENQTDTKNILWNNFYEYQFDQADNIDFFITATLAQKKLLEYHFSKYTKLNPRIFDIPVGNLKQLYFPLENRKKHSLITASRLATEKHVDWLIKAVIKSKKYIPDLTFDIYGEGGENQKLKKIIEDNSAQNYIKLRGHVDLEHIYQKYDTYISASTSEGFGLTLMEAVGSGLPMIGFNVRYGNQTFIKNNQNGYLIPFNKSCDVEDIAVQLSNKIITLFEQHDLSDFSQNSYKIAEKYLVKEVEKRWQILINEVGVK</sequence>
<evidence type="ECO:0000256" key="8">
    <source>
        <dbReference type="ARBA" id="ARBA00022741"/>
    </source>
</evidence>
<comment type="similarity">
    <text evidence="3 11">Belongs to the glycosyltransferase group 1 family. Glycosyltransferase 4 subfamily.</text>
</comment>
<dbReference type="PANTHER" id="PTHR12526:SF629">
    <property type="entry name" value="TEICHURONIC ACID BIOSYNTHESIS GLYCOSYLTRANSFERASE TUAH-RELATED"/>
    <property type="match status" value="1"/>
</dbReference>
<dbReference type="HAMAP" id="MF_01472">
    <property type="entry name" value="GtfA"/>
    <property type="match status" value="1"/>
</dbReference>
<comment type="catalytic activity">
    <reaction evidence="10 11">
        <text>L-seryl-[protein] + UDP-N-acetyl-alpha-D-glucosamine = 3-O-[N-acetyl-alpha-D-glucosaminyl]-L-seryl-[protein] + UDP + H(+)</text>
        <dbReference type="Rhea" id="RHEA:59872"/>
        <dbReference type="Rhea" id="RHEA-COMP:9863"/>
        <dbReference type="Rhea" id="RHEA-COMP:15471"/>
        <dbReference type="ChEBI" id="CHEBI:15378"/>
        <dbReference type="ChEBI" id="CHEBI:29999"/>
        <dbReference type="ChEBI" id="CHEBI:57705"/>
        <dbReference type="ChEBI" id="CHEBI:58223"/>
        <dbReference type="ChEBI" id="CHEBI:143279"/>
    </reaction>
</comment>
<dbReference type="Proteomes" id="UP000295681">
    <property type="component" value="Unassembled WGS sequence"/>
</dbReference>
<name>A0A4R5N791_9LACO</name>
<keyword evidence="6 11" id="KW-0328">Glycosyltransferase</keyword>
<evidence type="ECO:0000256" key="4">
    <source>
        <dbReference type="ARBA" id="ARBA00022475"/>
    </source>
</evidence>
<feature type="binding site" evidence="11">
    <location>
        <position position="241"/>
    </location>
    <ligand>
        <name>N-acetyl-D-glucosamine</name>
        <dbReference type="ChEBI" id="CHEBI:506227"/>
    </ligand>
</feature>
<gene>
    <name evidence="11" type="primary">gtfA</name>
    <name evidence="14" type="ORF">C5L23_000203</name>
</gene>
<dbReference type="UniPathway" id="UPA00378"/>
<comment type="function">
    <text evidence="11">Required for polymorphic O-glycosylation of the serine-rich repeat protein in this bacteria. Catalyzes the first step in glycosylation by transferring N-acetylglucosamine from UDP-GlcNAc to serine residues in the substrate protein. Part of the accessory SecA2/SecY2 system specifically required to export serine-rich repeat cell wall proteins usually encoded upstream in the same operon.</text>
</comment>
<evidence type="ECO:0000256" key="5">
    <source>
        <dbReference type="ARBA" id="ARBA00022490"/>
    </source>
</evidence>
<dbReference type="EC" id="2.4.1.-" evidence="11"/>